<dbReference type="InterPro" id="IPR001789">
    <property type="entry name" value="Sig_transdc_resp-reg_receiver"/>
</dbReference>
<dbReference type="Pfam" id="PF02518">
    <property type="entry name" value="HATPase_c"/>
    <property type="match status" value="1"/>
</dbReference>
<dbReference type="RefSeq" id="WP_119479305.1">
    <property type="nucleotide sequence ID" value="NZ_QXML01000012.1"/>
</dbReference>
<reference evidence="10 11" key="1">
    <citation type="submission" date="2018-09" db="EMBL/GenBank/DDBJ databases">
        <authorList>
            <person name="Wang X."/>
            <person name="Du Z."/>
        </authorList>
    </citation>
    <scope>NUCLEOTIDE SEQUENCE [LARGE SCALE GENOMIC DNA]</scope>
    <source>
        <strain evidence="10 11">N3</strain>
    </source>
</reference>
<feature type="domain" description="PAS" evidence="8">
    <location>
        <begin position="924"/>
        <end position="990"/>
    </location>
</feature>
<dbReference type="OrthoDB" id="9797097at2"/>
<dbReference type="Gene3D" id="3.40.50.2300">
    <property type="match status" value="1"/>
</dbReference>
<evidence type="ECO:0000256" key="2">
    <source>
        <dbReference type="ARBA" id="ARBA00012438"/>
    </source>
</evidence>
<dbReference type="InterPro" id="IPR003661">
    <property type="entry name" value="HisK_dim/P_dom"/>
</dbReference>
<evidence type="ECO:0000313" key="10">
    <source>
        <dbReference type="EMBL" id="RIW12740.1"/>
    </source>
</evidence>
<feature type="modified residue" description="4-aspartylphosphate" evidence="5">
    <location>
        <position position="1363"/>
    </location>
</feature>
<dbReference type="Gene3D" id="3.30.450.40">
    <property type="match status" value="1"/>
</dbReference>
<evidence type="ECO:0000256" key="4">
    <source>
        <dbReference type="ARBA" id="ARBA00023012"/>
    </source>
</evidence>
<dbReference type="InterPro" id="IPR011006">
    <property type="entry name" value="CheY-like_superfamily"/>
</dbReference>
<proteinExistence type="predicted"/>
<dbReference type="InterPro" id="IPR013656">
    <property type="entry name" value="PAS_4"/>
</dbReference>
<dbReference type="Pfam" id="PF00072">
    <property type="entry name" value="Response_reg"/>
    <property type="match status" value="1"/>
</dbReference>
<dbReference type="Pfam" id="PF13426">
    <property type="entry name" value="PAS_9"/>
    <property type="match status" value="2"/>
</dbReference>
<evidence type="ECO:0000259" key="7">
    <source>
        <dbReference type="PROSITE" id="PS50110"/>
    </source>
</evidence>
<feature type="domain" description="PAC" evidence="9">
    <location>
        <begin position="751"/>
        <end position="803"/>
    </location>
</feature>
<feature type="domain" description="Response regulatory" evidence="7">
    <location>
        <begin position="1313"/>
        <end position="1432"/>
    </location>
</feature>
<dbReference type="CDD" id="cd17546">
    <property type="entry name" value="REC_hyHK_CKI1_RcsC-like"/>
    <property type="match status" value="1"/>
</dbReference>
<feature type="domain" description="PAS" evidence="8">
    <location>
        <begin position="131"/>
        <end position="201"/>
    </location>
</feature>
<dbReference type="CDD" id="cd16922">
    <property type="entry name" value="HATPase_EvgS-ArcB-TorS-like"/>
    <property type="match status" value="1"/>
</dbReference>
<dbReference type="PANTHER" id="PTHR45339">
    <property type="entry name" value="HYBRID SIGNAL TRANSDUCTION HISTIDINE KINASE J"/>
    <property type="match status" value="1"/>
</dbReference>
<dbReference type="InterPro" id="IPR003594">
    <property type="entry name" value="HATPase_dom"/>
</dbReference>
<name>A0A418PMM7_9BACT</name>
<evidence type="ECO:0000256" key="5">
    <source>
        <dbReference type="PROSITE-ProRule" id="PRU00169"/>
    </source>
</evidence>
<dbReference type="NCBIfam" id="TIGR00229">
    <property type="entry name" value="sensory_box"/>
    <property type="match status" value="3"/>
</dbReference>
<dbReference type="EC" id="2.7.13.3" evidence="2"/>
<dbReference type="PANTHER" id="PTHR45339:SF1">
    <property type="entry name" value="HYBRID SIGNAL TRANSDUCTION HISTIDINE KINASE J"/>
    <property type="match status" value="1"/>
</dbReference>
<dbReference type="InterPro" id="IPR029016">
    <property type="entry name" value="GAF-like_dom_sf"/>
</dbReference>
<dbReference type="InterPro" id="IPR001610">
    <property type="entry name" value="PAC"/>
</dbReference>
<gene>
    <name evidence="10" type="ORF">D0X99_18260</name>
</gene>
<dbReference type="FunFam" id="3.30.565.10:FF:000010">
    <property type="entry name" value="Sensor histidine kinase RcsC"/>
    <property type="match status" value="1"/>
</dbReference>
<dbReference type="SUPFAM" id="SSF52172">
    <property type="entry name" value="CheY-like"/>
    <property type="match status" value="1"/>
</dbReference>
<dbReference type="Pfam" id="PF00512">
    <property type="entry name" value="HisKA"/>
    <property type="match status" value="1"/>
</dbReference>
<dbReference type="SMART" id="SM00086">
    <property type="entry name" value="PAC"/>
    <property type="match status" value="4"/>
</dbReference>
<dbReference type="PROSITE" id="PS50113">
    <property type="entry name" value="PAC"/>
    <property type="match status" value="2"/>
</dbReference>
<feature type="domain" description="PAC" evidence="9">
    <location>
        <begin position="998"/>
        <end position="1050"/>
    </location>
</feature>
<evidence type="ECO:0000256" key="1">
    <source>
        <dbReference type="ARBA" id="ARBA00000085"/>
    </source>
</evidence>
<dbReference type="InterPro" id="IPR004358">
    <property type="entry name" value="Sig_transdc_His_kin-like_C"/>
</dbReference>
<dbReference type="Proteomes" id="UP000283522">
    <property type="component" value="Unassembled WGS sequence"/>
</dbReference>
<dbReference type="InterPro" id="IPR035965">
    <property type="entry name" value="PAS-like_dom_sf"/>
</dbReference>
<feature type="domain" description="PAS" evidence="8">
    <location>
        <begin position="673"/>
        <end position="747"/>
    </location>
</feature>
<keyword evidence="3 5" id="KW-0597">Phosphoprotein</keyword>
<comment type="catalytic activity">
    <reaction evidence="1">
        <text>ATP + protein L-histidine = ADP + protein N-phospho-L-histidine.</text>
        <dbReference type="EC" id="2.7.13.3"/>
    </reaction>
</comment>
<dbReference type="GO" id="GO:0000155">
    <property type="term" value="F:phosphorelay sensor kinase activity"/>
    <property type="evidence" value="ECO:0007669"/>
    <property type="project" value="InterPro"/>
</dbReference>
<evidence type="ECO:0000313" key="11">
    <source>
        <dbReference type="Proteomes" id="UP000283522"/>
    </source>
</evidence>
<dbReference type="SMART" id="SM00388">
    <property type="entry name" value="HisKA"/>
    <property type="match status" value="1"/>
</dbReference>
<sequence>MNQFQQFDISDFLNEIQEPLFLMDSEEIIFFNEYFRQNFRLIKDAWNSYFDQPDLISELEGFFVSGKLPKSLFINHLITPEGRKERFEWAFINLPSSYNSRFLIAKGNRIKMESLAQTGRILSPGGTITEELHYMQSILNNSHDLIAILDQSGTYKFISDSVSDKLGFSTEDIVGKNFREFAADGKIELVKGDFKEVLSSKDEVAIDFWVRLKDGRRIYLESFAKNLLDHPQIQGIIFSSRDITDFILAERTLQRRFEIENLINQISSRLINGSFRELETEFFAALSRFGEFLKARKAEILVFNQETEELEALNSWSSEKEGNQQKLPSKEELTLIFENQHFLDKGKVRLLTVESSRDEKAFRGAAHSRILVPMISGNRLLGIIRFEMESLDFPFEEKEIQVLRQLGDIMAGAYLSCQMTRRLERNESLLVNTEILSHSGSWRYSTFKNRFYFSGGLANLFGLGNQPRTEEFSSLIFRIDKSSRLEFIKNLRNAGNELIHTSGEFTITDRQGKVKFIRYEIEGKKDFLTQGLEVYGFCTDISHKRASESYLKLQSQILAQVSDPILVTNLDLEVIYLNEAAFQLCCPETARDFDGHFSDLVTVHWEIDDHLDQLVSKLQLGEVWKSERFIQTKHTHYSPFEISIQAIHADGSDKIGYSIILRGLEEKYKSEQLAKRAQLIVENSPAVLFRVDPNEGYQIQYISENISRFGYDAAYLIGNKISFLDLLHPDDANRIRENSIKQATPDGIQAFSGEYRIKSASGIFVWVEDRTRDVISDSGRIVIHEGLFQDISDRKNLEAIQSQRDKRYRVLAANIPGTNIFLLDSQRTYILAEGTNFENWGLMREDFEGKKLRDVQLTPYKEISAILNRVYDNQEIVETEFFFKGRYYHRTIRPIVENGKVEYALSIVRDIHDEYQAKLDLQQSEEKYRRLVEESTEIIFSLTETFLLHYVSPNVKQFLGYESQEVIGRSIFDFLNPDDLGVFQEMLDESNDFLAKNQYLEFRLRHKNGEYRVFNSNGKLIEDKSGIHRYYTGVARDISKLKETQRELLLAKEKAEQASLIKSQFLSVMSHEIRTPMNAVIGLAHFLMEENPRPDQLENLKTLQFSAENLMALINDILDYNKIDSGKVDLERIPFDLRNIVHRIVHSHSFQAGEKSLKISCEIDEGIPQTLFGDSLRLGQIINNLVSNAIKFTEKGFVRISLSREFTQGNLTEIRFVFEDSGIGIPENKRKSIFEAFTQASSSTSRKYGGTGLGLAIVKRLIELHGGEIEVRARKGGGSVFEFTLPFEFIDTKTLEAEKAGRLNSQRSLENASILVAEDNIVNQILIRKFLTKWNAGRLVIASDGLEALEKFNSGRFDLVLLDLQMPELDGFAVARAIRAQADPEKRNVPILALTAASLNEVKEELRINEIDDFIPKPFTPETLFEKILKHLNPKDRR</sequence>
<dbReference type="CDD" id="cd00130">
    <property type="entry name" value="PAS"/>
    <property type="match status" value="4"/>
</dbReference>
<dbReference type="Pfam" id="PF08447">
    <property type="entry name" value="PAS_3"/>
    <property type="match status" value="2"/>
</dbReference>
<dbReference type="InterPro" id="IPR013655">
    <property type="entry name" value="PAS_fold_3"/>
</dbReference>
<dbReference type="InterPro" id="IPR000014">
    <property type="entry name" value="PAS"/>
</dbReference>
<dbReference type="Gene3D" id="1.10.287.130">
    <property type="match status" value="1"/>
</dbReference>
<dbReference type="InterPro" id="IPR000700">
    <property type="entry name" value="PAS-assoc_C"/>
</dbReference>
<dbReference type="SUPFAM" id="SSF55781">
    <property type="entry name" value="GAF domain-like"/>
    <property type="match status" value="1"/>
</dbReference>
<dbReference type="CDD" id="cd00082">
    <property type="entry name" value="HisKA"/>
    <property type="match status" value="1"/>
</dbReference>
<dbReference type="SMART" id="SM00091">
    <property type="entry name" value="PAS"/>
    <property type="match status" value="4"/>
</dbReference>
<dbReference type="InterPro" id="IPR005467">
    <property type="entry name" value="His_kinase_dom"/>
</dbReference>
<evidence type="ECO:0000259" key="8">
    <source>
        <dbReference type="PROSITE" id="PS50112"/>
    </source>
</evidence>
<dbReference type="EMBL" id="QXML01000012">
    <property type="protein sequence ID" value="RIW12740.1"/>
    <property type="molecule type" value="Genomic_DNA"/>
</dbReference>
<keyword evidence="4" id="KW-0902">Two-component regulatory system</keyword>
<dbReference type="InterPro" id="IPR036097">
    <property type="entry name" value="HisK_dim/P_sf"/>
</dbReference>
<dbReference type="Pfam" id="PF08448">
    <property type="entry name" value="PAS_4"/>
    <property type="match status" value="1"/>
</dbReference>
<dbReference type="SUPFAM" id="SSF55874">
    <property type="entry name" value="ATPase domain of HSP90 chaperone/DNA topoisomerase II/histidine kinase"/>
    <property type="match status" value="1"/>
</dbReference>
<dbReference type="PRINTS" id="PR00344">
    <property type="entry name" value="BCTRLSENSOR"/>
</dbReference>
<evidence type="ECO:0000259" key="9">
    <source>
        <dbReference type="PROSITE" id="PS50113"/>
    </source>
</evidence>
<dbReference type="InterPro" id="IPR036890">
    <property type="entry name" value="HATPase_C_sf"/>
</dbReference>
<accession>A0A418PMM7</accession>
<organism evidence="10 11">
    <name type="scientific">Algoriphagus lacus</name>
    <dbReference type="NCBI Taxonomy" id="2056311"/>
    <lineage>
        <taxon>Bacteria</taxon>
        <taxon>Pseudomonadati</taxon>
        <taxon>Bacteroidota</taxon>
        <taxon>Cytophagia</taxon>
        <taxon>Cytophagales</taxon>
        <taxon>Cyclobacteriaceae</taxon>
        <taxon>Algoriphagus</taxon>
    </lineage>
</organism>
<evidence type="ECO:0000259" key="6">
    <source>
        <dbReference type="PROSITE" id="PS50109"/>
    </source>
</evidence>
<dbReference type="PROSITE" id="PS50112">
    <property type="entry name" value="PAS"/>
    <property type="match status" value="3"/>
</dbReference>
<dbReference type="Gene3D" id="3.30.565.10">
    <property type="entry name" value="Histidine kinase-like ATPase, C-terminal domain"/>
    <property type="match status" value="1"/>
</dbReference>
<dbReference type="PROSITE" id="PS50110">
    <property type="entry name" value="RESPONSE_REGULATORY"/>
    <property type="match status" value="1"/>
</dbReference>
<dbReference type="SUPFAM" id="SSF47384">
    <property type="entry name" value="Homodimeric domain of signal transducing histidine kinase"/>
    <property type="match status" value="1"/>
</dbReference>
<dbReference type="SMART" id="SM00448">
    <property type="entry name" value="REC"/>
    <property type="match status" value="1"/>
</dbReference>
<dbReference type="SUPFAM" id="SSF55785">
    <property type="entry name" value="PYP-like sensor domain (PAS domain)"/>
    <property type="match status" value="5"/>
</dbReference>
<comment type="caution">
    <text evidence="10">The sequence shown here is derived from an EMBL/GenBank/DDBJ whole genome shotgun (WGS) entry which is preliminary data.</text>
</comment>
<dbReference type="PROSITE" id="PS50109">
    <property type="entry name" value="HIS_KIN"/>
    <property type="match status" value="1"/>
</dbReference>
<evidence type="ECO:0000256" key="3">
    <source>
        <dbReference type="ARBA" id="ARBA00022553"/>
    </source>
</evidence>
<dbReference type="SMART" id="SM00387">
    <property type="entry name" value="HATPase_c"/>
    <property type="match status" value="1"/>
</dbReference>
<protein>
    <recommendedName>
        <fullName evidence="2">histidine kinase</fullName>
        <ecNumber evidence="2">2.7.13.3</ecNumber>
    </recommendedName>
</protein>
<dbReference type="Gene3D" id="3.30.450.20">
    <property type="entry name" value="PAS domain"/>
    <property type="match status" value="5"/>
</dbReference>
<feature type="domain" description="Histidine kinase" evidence="6">
    <location>
        <begin position="1068"/>
        <end position="1289"/>
    </location>
</feature>
<keyword evidence="11" id="KW-1185">Reference proteome</keyword>